<evidence type="ECO:0000313" key="3">
    <source>
        <dbReference type="Proteomes" id="UP000463983"/>
    </source>
</evidence>
<evidence type="ECO:0000256" key="1">
    <source>
        <dbReference type="SAM" id="SignalP"/>
    </source>
</evidence>
<proteinExistence type="predicted"/>
<dbReference type="RefSeq" id="WP_161931810.1">
    <property type="nucleotide sequence ID" value="NZ_CP047901.1"/>
</dbReference>
<reference evidence="3" key="1">
    <citation type="journal article" date="2020" name="Microorganisms">
        <title>Complete Genome of a Member of a New Bacterial Lineage in the Microgenomates Group Reveals an Unusual Nucleotide Composition Disparity Between Two Strands of DNA and Limited Metabolic Potential.</title>
        <authorList>
            <person name="Kadnikov V.V."/>
            <person name="Mardanov A.V."/>
            <person name="Beletsky A.V."/>
            <person name="Karnachuk O.V."/>
            <person name="Ravin N.V."/>
        </authorList>
    </citation>
    <scope>NUCLEOTIDE SEQUENCE [LARGE SCALE GENOMIC DNA]</scope>
</reference>
<organism evidence="2 3">
    <name type="scientific">Candidatus Chazhemtobacterium aquaticus</name>
    <dbReference type="NCBI Taxonomy" id="2715735"/>
    <lineage>
        <taxon>Bacteria</taxon>
        <taxon>Candidatus Chazhemtobacteraceae</taxon>
        <taxon>Candidatus Chazhemtobacterium</taxon>
    </lineage>
</organism>
<sequence>MKLTTLFLASFLFLLSFSLPLLAQETDPTNAIAIAESDYRHQFDQYRDAYNSFTLAKSQWLSSLNLKTEQEALQAAKLAASARVDVMTSYTRWLRLQLLQFTSTYEKAANLAARLEELNSWYLTHKTNIQAAGSTPAFDQVMVEYSDPQAKINRDALYSTAQTELKVAQLAYYQHYSRAIYDPVLKALQDKTDIPEVEQGLSRIDQLGKEINDELDSISTFGGTLEAESFNPVQYFRKVNERLSEVHSKQITLLNLMIELESRYVRN</sequence>
<accession>A0A857N7T5</accession>
<dbReference type="KEGG" id="caqa:MICH65_0448"/>
<keyword evidence="3" id="KW-1185">Reference proteome</keyword>
<feature type="signal peptide" evidence="1">
    <location>
        <begin position="1"/>
        <end position="23"/>
    </location>
</feature>
<keyword evidence="1" id="KW-0732">Signal</keyword>
<gene>
    <name evidence="2" type="ORF">MICH65_0448</name>
</gene>
<name>A0A857N7T5_9BACT</name>
<protein>
    <submittedName>
        <fullName evidence="2">Uncharacterized protein</fullName>
    </submittedName>
</protein>
<dbReference type="AlphaFoldDB" id="A0A857N7T5"/>
<evidence type="ECO:0000313" key="2">
    <source>
        <dbReference type="EMBL" id="QHO63429.1"/>
    </source>
</evidence>
<dbReference type="Proteomes" id="UP000463983">
    <property type="component" value="Chromosome"/>
</dbReference>
<dbReference type="EMBL" id="CP047901">
    <property type="protein sequence ID" value="QHO63429.1"/>
    <property type="molecule type" value="Genomic_DNA"/>
</dbReference>
<feature type="chain" id="PRO_5032742475" evidence="1">
    <location>
        <begin position="24"/>
        <end position="267"/>
    </location>
</feature>